<organism evidence="3 4">
    <name type="scientific">Mariprofundus erugo</name>
    <dbReference type="NCBI Taxonomy" id="2528639"/>
    <lineage>
        <taxon>Bacteria</taxon>
        <taxon>Pseudomonadati</taxon>
        <taxon>Pseudomonadota</taxon>
        <taxon>Candidatius Mariprofundia</taxon>
        <taxon>Mariprofundales</taxon>
        <taxon>Mariprofundaceae</taxon>
        <taxon>Mariprofundus</taxon>
    </lineage>
</organism>
<sequence>MKRHLFLLLLVLLPLTSARAATDVVTVDYLPLEEAAAAVRSQLSPAGTVSALASRRMLVIDDDESHLQKARALLKRLDSAPEQYTVRMTLADSSSNRDSRRDISGSAQAGALPGGWMRIQMHNQQNQSMNSQQFSLLLSAGQPASMEVGTIEAVADTRTWLSAYGIVQAQGVELIPVTSGFRVNARPAGNDQVHIRITPWMQRMTTQVQGQHEILIDLGSTAAPGLPPGQVDNMRMNATPTTQSQRIDISGAATELTIPVNEEVEIAASNGEASQLGEALLSRYSSTGRRNFVIRISVNRH</sequence>
<gene>
    <name evidence="3" type="ORF">FEF65_02420</name>
</gene>
<dbReference type="Gene3D" id="3.30.1370.120">
    <property type="match status" value="1"/>
</dbReference>
<accession>A0A5R9H0P5</accession>
<feature type="domain" description="NolW-like" evidence="2">
    <location>
        <begin position="22"/>
        <end position="83"/>
    </location>
</feature>
<dbReference type="InterPro" id="IPR005644">
    <property type="entry name" value="NolW-like"/>
</dbReference>
<comment type="caution">
    <text evidence="3">The sequence shown here is derived from an EMBL/GenBank/DDBJ whole genome shotgun (WGS) entry which is preliminary data.</text>
</comment>
<dbReference type="EMBL" id="VBRY01000002">
    <property type="protein sequence ID" value="TLS68584.1"/>
    <property type="molecule type" value="Genomic_DNA"/>
</dbReference>
<keyword evidence="4" id="KW-1185">Reference proteome</keyword>
<evidence type="ECO:0000259" key="2">
    <source>
        <dbReference type="Pfam" id="PF03958"/>
    </source>
</evidence>
<dbReference type="AlphaFoldDB" id="A0A5R9H0P5"/>
<proteinExistence type="predicted"/>
<evidence type="ECO:0000313" key="4">
    <source>
        <dbReference type="Proteomes" id="UP000306585"/>
    </source>
</evidence>
<dbReference type="RefSeq" id="WP_138238203.1">
    <property type="nucleotide sequence ID" value="NZ_VBRY01000002.1"/>
</dbReference>
<dbReference type="Proteomes" id="UP000306585">
    <property type="component" value="Unassembled WGS sequence"/>
</dbReference>
<feature type="signal peptide" evidence="1">
    <location>
        <begin position="1"/>
        <end position="20"/>
    </location>
</feature>
<evidence type="ECO:0000313" key="3">
    <source>
        <dbReference type="EMBL" id="TLS68584.1"/>
    </source>
</evidence>
<dbReference type="InterPro" id="IPR038591">
    <property type="entry name" value="NolW-like_sf"/>
</dbReference>
<evidence type="ECO:0000256" key="1">
    <source>
        <dbReference type="SAM" id="SignalP"/>
    </source>
</evidence>
<feature type="chain" id="PRO_5024442213" evidence="1">
    <location>
        <begin position="21"/>
        <end position="301"/>
    </location>
</feature>
<reference evidence="3 4" key="1">
    <citation type="journal article" date="2019" name="Appl. Environ. Microbiol.">
        <title>Environmental Evidence and Genomic Insight of Iron-oxidizing Bacteria Preference Towards More Corrosion Resistant Stainless Steel at Higher Salinities.</title>
        <authorList>
            <person name="Garrison C.E."/>
            <person name="Price K.A."/>
            <person name="Field E.K."/>
        </authorList>
    </citation>
    <scope>NUCLEOTIDE SEQUENCE [LARGE SCALE GENOMIC DNA]</scope>
    <source>
        <strain evidence="3 4">P3</strain>
    </source>
</reference>
<dbReference type="OrthoDB" id="5292589at2"/>
<dbReference type="Pfam" id="PF03958">
    <property type="entry name" value="Secretin_N"/>
    <property type="match status" value="1"/>
</dbReference>
<protein>
    <submittedName>
        <fullName evidence="3">Type II and III secretion system family protein</fullName>
    </submittedName>
</protein>
<name>A0A5R9H0P5_9PROT</name>
<keyword evidence="1" id="KW-0732">Signal</keyword>